<dbReference type="GO" id="GO:0048306">
    <property type="term" value="F:calcium-dependent protein binding"/>
    <property type="evidence" value="ECO:0007669"/>
    <property type="project" value="UniProtKB-ARBA"/>
</dbReference>
<evidence type="ECO:0000256" key="4">
    <source>
        <dbReference type="ARBA" id="ARBA00022737"/>
    </source>
</evidence>
<feature type="domain" description="EF-hand" evidence="6">
    <location>
        <begin position="6"/>
        <end position="41"/>
    </location>
</feature>
<feature type="domain" description="EF-hand" evidence="6">
    <location>
        <begin position="42"/>
        <end position="77"/>
    </location>
</feature>
<evidence type="ECO:0000313" key="7">
    <source>
        <dbReference type="EMBL" id="GFR40610.1"/>
    </source>
</evidence>
<dbReference type="EMBL" id="BMAR01000001">
    <property type="protein sequence ID" value="GFR40610.1"/>
    <property type="molecule type" value="Genomic_DNA"/>
</dbReference>
<protein>
    <recommendedName>
        <fullName evidence="6">EF-hand domain-containing protein</fullName>
    </recommendedName>
</protein>
<dbReference type="PANTHER" id="PTHR46212">
    <property type="entry name" value="PEFLIN"/>
    <property type="match status" value="1"/>
</dbReference>
<comment type="caution">
    <text evidence="7">The sequence shown here is derived from an EMBL/GenBank/DDBJ whole genome shotgun (WGS) entry which is preliminary data.</text>
</comment>
<dbReference type="InterPro" id="IPR011992">
    <property type="entry name" value="EF-hand-dom_pair"/>
</dbReference>
<dbReference type="Proteomes" id="UP001054857">
    <property type="component" value="Unassembled WGS sequence"/>
</dbReference>
<evidence type="ECO:0000256" key="1">
    <source>
        <dbReference type="ARBA" id="ARBA00004496"/>
    </source>
</evidence>
<dbReference type="InterPro" id="IPR002048">
    <property type="entry name" value="EF_hand_dom"/>
</dbReference>
<keyword evidence="5" id="KW-0106">Calcium</keyword>
<dbReference type="PROSITE" id="PS50222">
    <property type="entry name" value="EF_HAND_2"/>
    <property type="match status" value="2"/>
</dbReference>
<proteinExistence type="predicted"/>
<dbReference type="Pfam" id="PF13499">
    <property type="entry name" value="EF-hand_7"/>
    <property type="match status" value="1"/>
</dbReference>
<dbReference type="SUPFAM" id="SSF47473">
    <property type="entry name" value="EF-hand"/>
    <property type="match status" value="1"/>
</dbReference>
<dbReference type="PANTHER" id="PTHR46212:SF3">
    <property type="entry name" value="GH27120P"/>
    <property type="match status" value="1"/>
</dbReference>
<evidence type="ECO:0000259" key="6">
    <source>
        <dbReference type="PROSITE" id="PS50222"/>
    </source>
</evidence>
<name>A0AAD3HHJ0_9CHLO</name>
<keyword evidence="2" id="KW-0963">Cytoplasm</keyword>
<accession>A0AAD3HHJ0</accession>
<keyword evidence="3" id="KW-0479">Metal-binding</keyword>
<gene>
    <name evidence="7" type="ORF">Agub_g1191</name>
</gene>
<dbReference type="GO" id="GO:0005509">
    <property type="term" value="F:calcium ion binding"/>
    <property type="evidence" value="ECO:0007669"/>
    <property type="project" value="InterPro"/>
</dbReference>
<reference evidence="7 8" key="1">
    <citation type="journal article" date="2021" name="Sci. Rep.">
        <title>Genome sequencing of the multicellular alga Astrephomene provides insights into convergent evolution of germ-soma differentiation.</title>
        <authorList>
            <person name="Yamashita S."/>
            <person name="Yamamoto K."/>
            <person name="Matsuzaki R."/>
            <person name="Suzuki S."/>
            <person name="Yamaguchi H."/>
            <person name="Hirooka S."/>
            <person name="Minakuchi Y."/>
            <person name="Miyagishima S."/>
            <person name="Kawachi M."/>
            <person name="Toyoda A."/>
            <person name="Nozaki H."/>
        </authorList>
    </citation>
    <scope>NUCLEOTIDE SEQUENCE [LARGE SCALE GENOMIC DNA]</scope>
    <source>
        <strain evidence="7 8">NIES-4017</strain>
    </source>
</reference>
<dbReference type="InterPro" id="IPR018247">
    <property type="entry name" value="EF_Hand_1_Ca_BS"/>
</dbReference>
<evidence type="ECO:0000256" key="5">
    <source>
        <dbReference type="ARBA" id="ARBA00022837"/>
    </source>
</evidence>
<sequence>MAGCTVDPLVARLWFESVDVDMSGLLDAKELRQALDIGGLVYSLEEAHLFIRAFDSKGNQTLNVNEFVELHKFLSSVQDTFALYSRGGRALAASNAAQALGRMGFTLDPTALQAVLRRFDKANTGMLDVTEFLHACLFLRTAARAFQAFDTGRTGRVELNFNQFCYAASYLA</sequence>
<dbReference type="Gene3D" id="1.10.238.10">
    <property type="entry name" value="EF-hand"/>
    <property type="match status" value="1"/>
</dbReference>
<keyword evidence="8" id="KW-1185">Reference proteome</keyword>
<dbReference type="PROSITE" id="PS00018">
    <property type="entry name" value="EF_HAND_1"/>
    <property type="match status" value="1"/>
</dbReference>
<keyword evidence="4" id="KW-0677">Repeat</keyword>
<organism evidence="7 8">
    <name type="scientific">Astrephomene gubernaculifera</name>
    <dbReference type="NCBI Taxonomy" id="47775"/>
    <lineage>
        <taxon>Eukaryota</taxon>
        <taxon>Viridiplantae</taxon>
        <taxon>Chlorophyta</taxon>
        <taxon>core chlorophytes</taxon>
        <taxon>Chlorophyceae</taxon>
        <taxon>CS clade</taxon>
        <taxon>Chlamydomonadales</taxon>
        <taxon>Astrephomenaceae</taxon>
        <taxon>Astrephomene</taxon>
    </lineage>
</organism>
<comment type="subcellular location">
    <subcellularLocation>
        <location evidence="1">Cytoplasm</location>
    </subcellularLocation>
</comment>
<dbReference type="InterPro" id="IPR051426">
    <property type="entry name" value="Peflin/Sorcin_CaBP"/>
</dbReference>
<evidence type="ECO:0000313" key="8">
    <source>
        <dbReference type="Proteomes" id="UP001054857"/>
    </source>
</evidence>
<evidence type="ECO:0000256" key="2">
    <source>
        <dbReference type="ARBA" id="ARBA00022490"/>
    </source>
</evidence>
<dbReference type="GO" id="GO:0005737">
    <property type="term" value="C:cytoplasm"/>
    <property type="evidence" value="ECO:0007669"/>
    <property type="project" value="UniProtKB-SubCell"/>
</dbReference>
<dbReference type="AlphaFoldDB" id="A0AAD3HHJ0"/>
<evidence type="ECO:0000256" key="3">
    <source>
        <dbReference type="ARBA" id="ARBA00022723"/>
    </source>
</evidence>